<gene>
    <name evidence="3" type="ORF">NFI95_10645</name>
</gene>
<evidence type="ECO:0000313" key="4">
    <source>
        <dbReference type="Proteomes" id="UP001524587"/>
    </source>
</evidence>
<feature type="chain" id="PRO_5047371785" evidence="1">
    <location>
        <begin position="21"/>
        <end position="322"/>
    </location>
</feature>
<evidence type="ECO:0000256" key="1">
    <source>
        <dbReference type="SAM" id="SignalP"/>
    </source>
</evidence>
<dbReference type="EMBL" id="JAMSKV010000008">
    <property type="protein sequence ID" value="MCQ8278906.1"/>
    <property type="molecule type" value="Genomic_DNA"/>
</dbReference>
<dbReference type="Proteomes" id="UP001524587">
    <property type="component" value="Unassembled WGS sequence"/>
</dbReference>
<evidence type="ECO:0000259" key="2">
    <source>
        <dbReference type="Pfam" id="PF09084"/>
    </source>
</evidence>
<feature type="domain" description="SsuA/THI5-like" evidence="2">
    <location>
        <begin position="38"/>
        <end position="249"/>
    </location>
</feature>
<dbReference type="Pfam" id="PF09084">
    <property type="entry name" value="NMT1"/>
    <property type="match status" value="1"/>
</dbReference>
<accession>A0ABT1W7P7</accession>
<feature type="signal peptide" evidence="1">
    <location>
        <begin position="1"/>
        <end position="20"/>
    </location>
</feature>
<proteinExistence type="predicted"/>
<comment type="caution">
    <text evidence="3">The sequence shown here is derived from an EMBL/GenBank/DDBJ whole genome shotgun (WGS) entry which is preliminary data.</text>
</comment>
<protein>
    <submittedName>
        <fullName evidence="3">ABC transporter substrate-binding protein</fullName>
    </submittedName>
</protein>
<organism evidence="3 4">
    <name type="scientific">Endosaccharibacter trunci</name>
    <dbReference type="NCBI Taxonomy" id="2812733"/>
    <lineage>
        <taxon>Bacteria</taxon>
        <taxon>Pseudomonadati</taxon>
        <taxon>Pseudomonadota</taxon>
        <taxon>Alphaproteobacteria</taxon>
        <taxon>Acetobacterales</taxon>
        <taxon>Acetobacteraceae</taxon>
        <taxon>Endosaccharibacter</taxon>
    </lineage>
</organism>
<dbReference type="RefSeq" id="WP_422864385.1">
    <property type="nucleotide sequence ID" value="NZ_JAMSKV010000008.1"/>
</dbReference>
<keyword evidence="1" id="KW-0732">Signal</keyword>
<dbReference type="SUPFAM" id="SSF53850">
    <property type="entry name" value="Periplasmic binding protein-like II"/>
    <property type="match status" value="1"/>
</dbReference>
<dbReference type="Gene3D" id="3.40.190.10">
    <property type="entry name" value="Periplasmic binding protein-like II"/>
    <property type="match status" value="2"/>
</dbReference>
<name>A0ABT1W7P7_9PROT</name>
<dbReference type="PANTHER" id="PTHR31528">
    <property type="entry name" value="4-AMINO-5-HYDROXYMETHYL-2-METHYLPYRIMIDINE PHOSPHATE SYNTHASE THI11-RELATED"/>
    <property type="match status" value="1"/>
</dbReference>
<dbReference type="InterPro" id="IPR027939">
    <property type="entry name" value="NMT1/THI5"/>
</dbReference>
<keyword evidence="4" id="KW-1185">Reference proteome</keyword>
<evidence type="ECO:0000313" key="3">
    <source>
        <dbReference type="EMBL" id="MCQ8278906.1"/>
    </source>
</evidence>
<reference evidence="3 4" key="1">
    <citation type="submission" date="2022-06" db="EMBL/GenBank/DDBJ databases">
        <title>Endosaccharibacter gen. nov., sp. nov., endophytic bacteria isolated from sugarcane.</title>
        <authorList>
            <person name="Pitiwittayakul N."/>
            <person name="Yukphan P."/>
            <person name="Charoenyingcharoen P."/>
            <person name="Tanasupawat S."/>
        </authorList>
    </citation>
    <scope>NUCLEOTIDE SEQUENCE [LARGE SCALE GENOMIC DNA]</scope>
    <source>
        <strain evidence="3 4">KSS8</strain>
    </source>
</reference>
<dbReference type="PANTHER" id="PTHR31528:SF3">
    <property type="entry name" value="THIAMINE BIOSYNTHESIS PROTEIN HI_0357-RELATED"/>
    <property type="match status" value="1"/>
</dbReference>
<dbReference type="InterPro" id="IPR015168">
    <property type="entry name" value="SsuA/THI5"/>
</dbReference>
<sequence>MRNLLLGVALALLLGRSAVAAPNPPLDRLDVILDWFVNANHEALLSAQYSGAYARHGLDVHFIAPTDPASPPRLLAAHQADLCIGYQVQLPLLVEGGLDLVRVGTLENTPLNTLIVAADGPIHTLADLKGKRIGASVGAADEALLKGMLASAGLKPGDVTVTDVNFQLEQALMTHRVDAIMGAMRNYELIDLEQRGFKARAFFPEEHGVPLYDELIVLARRDELNDPRIGRFMAALQEGTIALLNHPDEMWAAFVRDHPELDTKLNRAAWTASLPRQDSDPALLDVARYRAFQDFMVKQGTLKAVLPVDRIAVQPSSAITAP</sequence>